<dbReference type="AlphaFoldDB" id="J9FE47"/>
<feature type="non-terminal residue" evidence="1">
    <location>
        <position position="1"/>
    </location>
</feature>
<organism evidence="1">
    <name type="scientific">gut metagenome</name>
    <dbReference type="NCBI Taxonomy" id="749906"/>
    <lineage>
        <taxon>unclassified sequences</taxon>
        <taxon>metagenomes</taxon>
        <taxon>organismal metagenomes</taxon>
    </lineage>
</organism>
<comment type="caution">
    <text evidence="1">The sequence shown here is derived from an EMBL/GenBank/DDBJ whole genome shotgun (WGS) entry which is preliminary data.</text>
</comment>
<sequence length="37" mass="4871">YAEWYDWMKQQFIDWAFTYINIFLYYEDYDTLNDETR</sequence>
<reference evidence="1" key="1">
    <citation type="journal article" date="2012" name="PLoS ONE">
        <title>Gene sets for utilization of primary and secondary nutrition supplies in the distal gut of endangered iberian lynx.</title>
        <authorList>
            <person name="Alcaide M."/>
            <person name="Messina E."/>
            <person name="Richter M."/>
            <person name="Bargiela R."/>
            <person name="Peplies J."/>
            <person name="Huws S.A."/>
            <person name="Newbold C.J."/>
            <person name="Golyshin P.N."/>
            <person name="Simon M.A."/>
            <person name="Lopez G."/>
            <person name="Yakimov M.M."/>
            <person name="Ferrer M."/>
        </authorList>
    </citation>
    <scope>NUCLEOTIDE SEQUENCE</scope>
</reference>
<protein>
    <submittedName>
        <fullName evidence="1">Uncharacterized protein</fullName>
    </submittedName>
</protein>
<accession>J9FE47</accession>
<name>J9FE47_9ZZZZ</name>
<proteinExistence type="predicted"/>
<gene>
    <name evidence="1" type="ORF">EVA_18713</name>
</gene>
<evidence type="ECO:0000313" key="1">
    <source>
        <dbReference type="EMBL" id="EJW93181.1"/>
    </source>
</evidence>
<dbReference type="EMBL" id="AMCI01007123">
    <property type="protein sequence ID" value="EJW93181.1"/>
    <property type="molecule type" value="Genomic_DNA"/>
</dbReference>